<dbReference type="PIRSF" id="PIRSF004539">
    <property type="entry name" value="C4-dicrbxl_trns"/>
    <property type="match status" value="1"/>
</dbReference>
<reference evidence="11 12" key="1">
    <citation type="submission" date="2020-08" db="EMBL/GenBank/DDBJ databases">
        <title>Sequencing the genomes of 1000 actinobacteria strains.</title>
        <authorList>
            <person name="Klenk H.-P."/>
        </authorList>
    </citation>
    <scope>NUCLEOTIDE SEQUENCE [LARGE SCALE GENOMIC DNA]</scope>
    <source>
        <strain evidence="11 12">DSM 43150</strain>
    </source>
</reference>
<dbReference type="RefSeq" id="WP_188123604.1">
    <property type="nucleotide sequence ID" value="NZ_BOMP01000104.1"/>
</dbReference>
<evidence type="ECO:0000256" key="4">
    <source>
        <dbReference type="ARBA" id="ARBA00022475"/>
    </source>
</evidence>
<evidence type="ECO:0000256" key="6">
    <source>
        <dbReference type="ARBA" id="ARBA00022692"/>
    </source>
</evidence>
<dbReference type="EMBL" id="JACHNC010000001">
    <property type="protein sequence ID" value="MBB4751593.1"/>
    <property type="molecule type" value="Genomic_DNA"/>
</dbReference>
<evidence type="ECO:0000313" key="11">
    <source>
        <dbReference type="EMBL" id="MBB4751593.1"/>
    </source>
</evidence>
<evidence type="ECO:0000256" key="1">
    <source>
        <dbReference type="ARBA" id="ARBA00004429"/>
    </source>
</evidence>
<feature type="transmembrane region" description="Helical" evidence="9">
    <location>
        <begin position="234"/>
        <end position="253"/>
    </location>
</feature>
<feature type="transmembrane region" description="Helical" evidence="9">
    <location>
        <begin position="300"/>
        <end position="324"/>
    </location>
</feature>
<evidence type="ECO:0000313" key="12">
    <source>
        <dbReference type="Proteomes" id="UP000590511"/>
    </source>
</evidence>
<organism evidence="11 12">
    <name type="scientific">Actinoplanes lobatus</name>
    <dbReference type="NCBI Taxonomy" id="113568"/>
    <lineage>
        <taxon>Bacteria</taxon>
        <taxon>Bacillati</taxon>
        <taxon>Actinomycetota</taxon>
        <taxon>Actinomycetes</taxon>
        <taxon>Micromonosporales</taxon>
        <taxon>Micromonosporaceae</taxon>
        <taxon>Actinoplanes</taxon>
    </lineage>
</organism>
<evidence type="ECO:0000256" key="9">
    <source>
        <dbReference type="SAM" id="Phobius"/>
    </source>
</evidence>
<dbReference type="Proteomes" id="UP000590511">
    <property type="component" value="Unassembled WGS sequence"/>
</dbReference>
<dbReference type="GO" id="GO:0005886">
    <property type="term" value="C:plasma membrane"/>
    <property type="evidence" value="ECO:0007669"/>
    <property type="project" value="UniProtKB-SubCell"/>
</dbReference>
<evidence type="ECO:0000313" key="10">
    <source>
        <dbReference type="EMBL" id="GIE43177.1"/>
    </source>
</evidence>
<feature type="transmembrane region" description="Helical" evidence="9">
    <location>
        <begin position="28"/>
        <end position="48"/>
    </location>
</feature>
<evidence type="ECO:0000256" key="2">
    <source>
        <dbReference type="ARBA" id="ARBA00006413"/>
    </source>
</evidence>
<keyword evidence="13" id="KW-1185">Reference proteome</keyword>
<dbReference type="PANTHER" id="PTHR36106:SF3">
    <property type="entry name" value="ANAEROBIC C4-DICARBOXYLATE TRANSPORTER DCUB"/>
    <property type="match status" value="1"/>
</dbReference>
<dbReference type="AlphaFoldDB" id="A0A7W7MIM8"/>
<sequence length="447" mass="46398">MGTGLIILQGVVVIGAILLGVRMGGIGLGLWGLVGLAVLVFGFGLAPGEPPTSSMLIILSVITAASTMQAVGGIDYLVEVAKKILKRKPALIALIAPVVAFIFTLGAGTGFIYYPLIPVIFAVAYFNGVRPERPLAVAGTASQFAITASPVSASMATLVGLLDPVDFGIGDILIVVLPASVVGLLAASFVQMRVGKELADDPEYQRRISSGEIKPVDTSVLEARQLPKEAKRSTFIFLAGIAVIVLLGMVESLRPAFPDDEGNLVPISTSIVIQIVMGVTATLIVLFCKVKIKDVVTQSTMTSGLVGLIALFGIAWLADTWIAANETAIVDAMGGLVEAARWTIAIAIFIVAALTTSQAAALAAIVPIGLALDIPPQFLAAFSVAAIGIYFFPANGSQVTSIAADETGTTGISRFAIWHSFSLPMFIMWLVSTVVALVTAALVYGTS</sequence>
<feature type="transmembrane region" description="Helical" evidence="9">
    <location>
        <begin position="54"/>
        <end position="78"/>
    </location>
</feature>
<comment type="caution">
    <text evidence="11">The sequence shown here is derived from an EMBL/GenBank/DDBJ whole genome shotgun (WGS) entry which is preliminary data.</text>
</comment>
<protein>
    <submittedName>
        <fullName evidence="10 11">Anaerobic C4-dicarboxylate transporter</fullName>
    </submittedName>
</protein>
<reference evidence="10 13" key="2">
    <citation type="submission" date="2021-01" db="EMBL/GenBank/DDBJ databases">
        <title>Whole genome shotgun sequence of Actinoplanes lobatus NBRC 12513.</title>
        <authorList>
            <person name="Komaki H."/>
            <person name="Tamura T."/>
        </authorList>
    </citation>
    <scope>NUCLEOTIDE SEQUENCE [LARGE SCALE GENOMIC DNA]</scope>
    <source>
        <strain evidence="10 13">NBRC 12513</strain>
    </source>
</reference>
<feature type="transmembrane region" description="Helical" evidence="9">
    <location>
        <begin position="6"/>
        <end position="21"/>
    </location>
</feature>
<keyword evidence="4" id="KW-1003">Cell membrane</keyword>
<comment type="similarity">
    <text evidence="2">Belongs to the DcuA/DcuB transporter (TC 2.A.13.1) family.</text>
</comment>
<dbReference type="NCBIfam" id="TIGR00770">
    <property type="entry name" value="Dcu"/>
    <property type="match status" value="1"/>
</dbReference>
<keyword evidence="6 9" id="KW-0812">Transmembrane</keyword>
<name>A0A7W7MIM8_9ACTN</name>
<dbReference type="PANTHER" id="PTHR36106">
    <property type="entry name" value="ANAEROBIC C4-DICARBOXYLATE TRANSPORTER DCUB"/>
    <property type="match status" value="1"/>
</dbReference>
<comment type="subcellular location">
    <subcellularLocation>
        <location evidence="1">Cell inner membrane</location>
        <topology evidence="1">Multi-pass membrane protein</topology>
    </subcellularLocation>
</comment>
<dbReference type="Proteomes" id="UP000631312">
    <property type="component" value="Unassembled WGS sequence"/>
</dbReference>
<keyword evidence="3" id="KW-0813">Transport</keyword>
<evidence type="ECO:0000313" key="13">
    <source>
        <dbReference type="Proteomes" id="UP000631312"/>
    </source>
</evidence>
<keyword evidence="8 9" id="KW-0472">Membrane</keyword>
<evidence type="ECO:0000256" key="3">
    <source>
        <dbReference type="ARBA" id="ARBA00022448"/>
    </source>
</evidence>
<accession>A0A7W7MIM8</accession>
<feature type="transmembrane region" description="Helical" evidence="9">
    <location>
        <begin position="90"/>
        <end position="106"/>
    </location>
</feature>
<feature type="transmembrane region" description="Helical" evidence="9">
    <location>
        <begin position="344"/>
        <end position="366"/>
    </location>
</feature>
<feature type="transmembrane region" description="Helical" evidence="9">
    <location>
        <begin position="265"/>
        <end position="288"/>
    </location>
</feature>
<feature type="transmembrane region" description="Helical" evidence="9">
    <location>
        <begin position="378"/>
        <end position="396"/>
    </location>
</feature>
<feature type="transmembrane region" description="Helical" evidence="9">
    <location>
        <begin position="168"/>
        <end position="190"/>
    </location>
</feature>
<dbReference type="EMBL" id="BOMP01000104">
    <property type="protein sequence ID" value="GIE43177.1"/>
    <property type="molecule type" value="Genomic_DNA"/>
</dbReference>
<dbReference type="GO" id="GO:0015556">
    <property type="term" value="F:C4-dicarboxylate transmembrane transporter activity"/>
    <property type="evidence" value="ECO:0007669"/>
    <property type="project" value="InterPro"/>
</dbReference>
<dbReference type="Pfam" id="PF03605">
    <property type="entry name" value="DcuA_DcuB"/>
    <property type="match status" value="1"/>
</dbReference>
<dbReference type="InterPro" id="IPR004668">
    <property type="entry name" value="Anaer_Dcu_memb_transpt"/>
</dbReference>
<gene>
    <name evidence="10" type="ORF">Alo02nite_60750</name>
    <name evidence="11" type="ORF">BJ964_005754</name>
</gene>
<dbReference type="NCBIfam" id="NF006927">
    <property type="entry name" value="PRK09412.1"/>
    <property type="match status" value="1"/>
</dbReference>
<keyword evidence="7 9" id="KW-1133">Transmembrane helix</keyword>
<dbReference type="NCBIfam" id="NF009136">
    <property type="entry name" value="PRK12489.1"/>
    <property type="match status" value="1"/>
</dbReference>
<keyword evidence="5" id="KW-0997">Cell inner membrane</keyword>
<evidence type="ECO:0000256" key="5">
    <source>
        <dbReference type="ARBA" id="ARBA00022519"/>
    </source>
</evidence>
<evidence type="ECO:0000256" key="7">
    <source>
        <dbReference type="ARBA" id="ARBA00022989"/>
    </source>
</evidence>
<proteinExistence type="inferred from homology"/>
<evidence type="ECO:0000256" key="8">
    <source>
        <dbReference type="ARBA" id="ARBA00023136"/>
    </source>
</evidence>
<feature type="transmembrane region" description="Helical" evidence="9">
    <location>
        <begin position="416"/>
        <end position="444"/>
    </location>
</feature>